<dbReference type="RefSeq" id="WP_125129680.1">
    <property type="nucleotide sequence ID" value="NZ_RHJS01000002.1"/>
</dbReference>
<evidence type="ECO:0000256" key="2">
    <source>
        <dbReference type="ARBA" id="ARBA00022695"/>
    </source>
</evidence>
<dbReference type="CDD" id="cd02516">
    <property type="entry name" value="CDP-ME_synthetase"/>
    <property type="match status" value="1"/>
</dbReference>
<evidence type="ECO:0000256" key="1">
    <source>
        <dbReference type="ARBA" id="ARBA00022679"/>
    </source>
</evidence>
<dbReference type="PANTHER" id="PTHR32125">
    <property type="entry name" value="2-C-METHYL-D-ERYTHRITOL 4-PHOSPHATE CYTIDYLYLTRANSFERASE, CHLOROPLASTIC"/>
    <property type="match status" value="1"/>
</dbReference>
<dbReference type="GO" id="GO:0008299">
    <property type="term" value="P:isoprenoid biosynthetic process"/>
    <property type="evidence" value="ECO:0007669"/>
    <property type="project" value="UniProtKB-KW"/>
</dbReference>
<dbReference type="PANTHER" id="PTHR32125:SF4">
    <property type="entry name" value="2-C-METHYL-D-ERYTHRITOL 4-PHOSPHATE CYTIDYLYLTRANSFERASE, CHLOROPLASTIC"/>
    <property type="match status" value="1"/>
</dbReference>
<dbReference type="Proteomes" id="UP000274920">
    <property type="component" value="Unassembled WGS sequence"/>
</dbReference>
<gene>
    <name evidence="4" type="ORF">EBB54_26945</name>
</gene>
<dbReference type="EMBL" id="RHJS01000002">
    <property type="protein sequence ID" value="RRK34572.1"/>
    <property type="molecule type" value="Genomic_DNA"/>
</dbReference>
<dbReference type="Pfam" id="PF01128">
    <property type="entry name" value="IspD"/>
    <property type="match status" value="1"/>
</dbReference>
<dbReference type="GO" id="GO:0050518">
    <property type="term" value="F:2-C-methyl-D-erythritol 4-phosphate cytidylyltransferase activity"/>
    <property type="evidence" value="ECO:0007669"/>
    <property type="project" value="TreeGrafter"/>
</dbReference>
<keyword evidence="2 4" id="KW-0548">Nucleotidyltransferase</keyword>
<name>A0A426DPC2_9FIRM</name>
<evidence type="ECO:0000256" key="3">
    <source>
        <dbReference type="ARBA" id="ARBA00023229"/>
    </source>
</evidence>
<keyword evidence="5" id="KW-1185">Reference proteome</keyword>
<proteinExistence type="predicted"/>
<keyword evidence="1 4" id="KW-0808">Transferase</keyword>
<accession>A0A426DPC2</accession>
<evidence type="ECO:0000313" key="5">
    <source>
        <dbReference type="Proteomes" id="UP000274920"/>
    </source>
</evidence>
<dbReference type="AlphaFoldDB" id="A0A426DPC2"/>
<keyword evidence="3" id="KW-0414">Isoprene biosynthesis</keyword>
<reference evidence="4" key="1">
    <citation type="submission" date="2018-10" db="EMBL/GenBank/DDBJ databases">
        <title>Schaedlerella arabinophila gen. nov. sp. nov., isolated from the mouse intestinal tract and comparative analysis with the genome of the closely related altered Schaedler flora strain ASF502.</title>
        <authorList>
            <person name="Miyake S."/>
            <person name="Soh M."/>
            <person name="Seedorf H."/>
        </authorList>
    </citation>
    <scope>NUCLEOTIDE SEQUENCE [LARGE SCALE GENOMIC DNA]</scope>
    <source>
        <strain evidence="4">DSM 106076</strain>
    </source>
</reference>
<protein>
    <submittedName>
        <fullName evidence="4">2-C-methyl-D-erythritol 4-phosphate cytidylyltransferase</fullName>
    </submittedName>
</protein>
<sequence length="238" mass="26464">MNIALLLSGGTGVRLGESIPKQYLSVEGRPVIAYAMEKLFYHENINAVHIVAEPAWQGEIRKWISLYDHAEKFQGFCLPGANRQLSILQGLEDIKGYADNRDCIFIHDAARPLLSEHQITECLKAVRGHDGVIPVLPMKDTVYTSKDGKTISALVKRNEVFAGQAPEVFRLGKYYEANRRLLPDKILQINGSTEPAVMAGMDIAMIPGDEGNFKITTKMDLERFECVVKGKSSIVLCD</sequence>
<organism evidence="4 5">
    <name type="scientific">Schaedlerella arabinosiphila</name>
    <dbReference type="NCBI Taxonomy" id="2044587"/>
    <lineage>
        <taxon>Bacteria</taxon>
        <taxon>Bacillati</taxon>
        <taxon>Bacillota</taxon>
        <taxon>Clostridia</taxon>
        <taxon>Lachnospirales</taxon>
        <taxon>Lachnospiraceae</taxon>
        <taxon>Schaedlerella</taxon>
    </lineage>
</organism>
<dbReference type="SUPFAM" id="SSF53448">
    <property type="entry name" value="Nucleotide-diphospho-sugar transferases"/>
    <property type="match status" value="1"/>
</dbReference>
<evidence type="ECO:0000313" key="4">
    <source>
        <dbReference type="EMBL" id="RRK34572.1"/>
    </source>
</evidence>
<dbReference type="InterPro" id="IPR034683">
    <property type="entry name" value="IspD/TarI"/>
</dbReference>
<dbReference type="Gene3D" id="3.90.550.10">
    <property type="entry name" value="Spore Coat Polysaccharide Biosynthesis Protein SpsA, Chain A"/>
    <property type="match status" value="1"/>
</dbReference>
<dbReference type="InterPro" id="IPR029044">
    <property type="entry name" value="Nucleotide-diphossugar_trans"/>
</dbReference>
<dbReference type="InterPro" id="IPR050088">
    <property type="entry name" value="IspD/TarI_cytidylyltransf_bact"/>
</dbReference>
<comment type="caution">
    <text evidence="4">The sequence shown here is derived from an EMBL/GenBank/DDBJ whole genome shotgun (WGS) entry which is preliminary data.</text>
</comment>